<evidence type="ECO:0000313" key="7">
    <source>
        <dbReference type="EMBL" id="EDY19019.1"/>
    </source>
</evidence>
<dbReference type="Gene3D" id="2.130.10.10">
    <property type="entry name" value="YVTN repeat-like/Quinoprotein amine dehydrogenase"/>
    <property type="match status" value="2"/>
</dbReference>
<evidence type="ECO:0000256" key="4">
    <source>
        <dbReference type="PROSITE-ProRule" id="PRU00433"/>
    </source>
</evidence>
<dbReference type="InParanoid" id="B4D439"/>
<keyword evidence="8" id="KW-1185">Reference proteome</keyword>
<dbReference type="Pfam" id="PF07635">
    <property type="entry name" value="PSCyt1"/>
    <property type="match status" value="1"/>
</dbReference>
<dbReference type="InterPro" id="IPR024977">
    <property type="entry name" value="Apc4-like_WD40_dom"/>
</dbReference>
<organism evidence="7 8">
    <name type="scientific">Chthoniobacter flavus Ellin428</name>
    <dbReference type="NCBI Taxonomy" id="497964"/>
    <lineage>
        <taxon>Bacteria</taxon>
        <taxon>Pseudomonadati</taxon>
        <taxon>Verrucomicrobiota</taxon>
        <taxon>Spartobacteria</taxon>
        <taxon>Chthoniobacterales</taxon>
        <taxon>Chthoniobacteraceae</taxon>
        <taxon>Chthoniobacter</taxon>
    </lineage>
</organism>
<dbReference type="PANTHER" id="PTHR19879:SF9">
    <property type="entry name" value="TRANSCRIPTION INITIATION FACTOR TFIID SUBUNIT 5"/>
    <property type="match status" value="1"/>
</dbReference>
<reference evidence="7 8" key="1">
    <citation type="journal article" date="2011" name="J. Bacteriol.">
        <title>Genome sequence of Chthoniobacter flavus Ellin428, an aerobic heterotrophic soil bacterium.</title>
        <authorList>
            <person name="Kant R."/>
            <person name="van Passel M.W."/>
            <person name="Palva A."/>
            <person name="Lucas S."/>
            <person name="Lapidus A."/>
            <person name="Glavina Del Rio T."/>
            <person name="Dalin E."/>
            <person name="Tice H."/>
            <person name="Bruce D."/>
            <person name="Goodwin L."/>
            <person name="Pitluck S."/>
            <person name="Larimer F.W."/>
            <person name="Land M.L."/>
            <person name="Hauser L."/>
            <person name="Sangwan P."/>
            <person name="de Vos W.M."/>
            <person name="Janssen P.H."/>
            <person name="Smidt H."/>
        </authorList>
    </citation>
    <scope>NUCLEOTIDE SEQUENCE [LARGE SCALE GENOMIC DNA]</scope>
    <source>
        <strain evidence="7 8">Ellin428</strain>
    </source>
</reference>
<keyword evidence="2 4" id="KW-0479">Metal-binding</keyword>
<evidence type="ECO:0000256" key="5">
    <source>
        <dbReference type="SAM" id="SignalP"/>
    </source>
</evidence>
<dbReference type="SUPFAM" id="SSF50978">
    <property type="entry name" value="WD40 repeat-like"/>
    <property type="match status" value="1"/>
</dbReference>
<dbReference type="AlphaFoldDB" id="B4D439"/>
<dbReference type="InterPro" id="IPR015943">
    <property type="entry name" value="WD40/YVTN_repeat-like_dom_sf"/>
</dbReference>
<dbReference type="InterPro" id="IPR009056">
    <property type="entry name" value="Cyt_c-like_dom"/>
</dbReference>
<dbReference type="GO" id="GO:0020037">
    <property type="term" value="F:heme binding"/>
    <property type="evidence" value="ECO:0007669"/>
    <property type="project" value="InterPro"/>
</dbReference>
<proteinExistence type="predicted"/>
<dbReference type="STRING" id="497964.CfE428DRAFT_3677"/>
<evidence type="ECO:0000256" key="3">
    <source>
        <dbReference type="ARBA" id="ARBA00023004"/>
    </source>
</evidence>
<dbReference type="SMART" id="SM00320">
    <property type="entry name" value="WD40"/>
    <property type="match status" value="6"/>
</dbReference>
<dbReference type="PROSITE" id="PS51007">
    <property type="entry name" value="CYTC"/>
    <property type="match status" value="1"/>
</dbReference>
<dbReference type="EMBL" id="ABVL01000010">
    <property type="protein sequence ID" value="EDY19019.1"/>
    <property type="molecule type" value="Genomic_DNA"/>
</dbReference>
<feature type="domain" description="Cytochrome c" evidence="6">
    <location>
        <begin position="35"/>
        <end position="137"/>
    </location>
</feature>
<evidence type="ECO:0000256" key="2">
    <source>
        <dbReference type="ARBA" id="ARBA00022723"/>
    </source>
</evidence>
<dbReference type="InterPro" id="IPR036322">
    <property type="entry name" value="WD40_repeat_dom_sf"/>
</dbReference>
<dbReference type="GO" id="GO:0009055">
    <property type="term" value="F:electron transfer activity"/>
    <property type="evidence" value="ECO:0007669"/>
    <property type="project" value="InterPro"/>
</dbReference>
<dbReference type="InterPro" id="IPR001680">
    <property type="entry name" value="WD40_rpt"/>
</dbReference>
<dbReference type="Pfam" id="PF00400">
    <property type="entry name" value="WD40"/>
    <property type="match status" value="2"/>
</dbReference>
<protein>
    <submittedName>
        <fullName evidence="7">WD-40 repeat protein</fullName>
    </submittedName>
</protein>
<dbReference type="GO" id="GO:0046872">
    <property type="term" value="F:metal ion binding"/>
    <property type="evidence" value="ECO:0007669"/>
    <property type="project" value="UniProtKB-KW"/>
</dbReference>
<dbReference type="SUPFAM" id="SSF46626">
    <property type="entry name" value="Cytochrome c"/>
    <property type="match status" value="1"/>
</dbReference>
<dbReference type="InterPro" id="IPR011429">
    <property type="entry name" value="Cyt_c_Planctomycete-type"/>
</dbReference>
<evidence type="ECO:0000256" key="1">
    <source>
        <dbReference type="ARBA" id="ARBA00022617"/>
    </source>
</evidence>
<dbReference type="PANTHER" id="PTHR19879">
    <property type="entry name" value="TRANSCRIPTION INITIATION FACTOR TFIID"/>
    <property type="match status" value="1"/>
</dbReference>
<dbReference type="Proteomes" id="UP000005824">
    <property type="component" value="Unassembled WGS sequence"/>
</dbReference>
<name>B4D439_9BACT</name>
<dbReference type="InterPro" id="IPR036909">
    <property type="entry name" value="Cyt_c-like_dom_sf"/>
</dbReference>
<keyword evidence="5" id="KW-0732">Signal</keyword>
<dbReference type="RefSeq" id="WP_006981002.1">
    <property type="nucleotide sequence ID" value="NZ_ABVL01000010.1"/>
</dbReference>
<sequence precursor="true">MNSGHLRRSLPALFLSTALASTTAFGAIAPKMEKEDPNAPVSFFKKIRPILQAQCQGCHQPAKAKGGYVMTDFAKFVAGGEDCAKDKKQAVVAKEPDKSYLVEQITPDNGEAEMPPKKAPLPEADIKLIRRWISEGAVDDTPPNARQRFDADHPPIYQRPPVITSLAYSPDGSLLAVAGFHEILLWKADGSELVARLIGLSERIQSVRFSPDGKRLAAAGGRPAQMGEVQIWDVEKRKLALSVPVGYDTVYGVNWSPDGKMVSFGCPDNTLRAIDSETGKQVLQGTSHSDWVLDTTFTHKGDQLVSVGRDMSAKLTEVASQRFIDNISSITPGALRGGLQTVSRHPERDEFLVGGADGVPQAYRIVRKVQRRIGDNALLIRKWPAMEGRIYAMRFAPDGKSFVAGSSLDGTGQVNFYNYDFNTEMPAEILAIENKAGRSEQEKKEEEAHFTSNVKLLASVPINAGIFALAYEPDGEAVAAAGEDGKVRMISVKDAKIIKEFVPVPIGAGSLTTQTVKLETK</sequence>
<keyword evidence="1 4" id="KW-0349">Heme</keyword>
<feature type="signal peptide" evidence="5">
    <location>
        <begin position="1"/>
        <end position="26"/>
    </location>
</feature>
<feature type="chain" id="PRO_5002800412" evidence="5">
    <location>
        <begin position="27"/>
        <end position="521"/>
    </location>
</feature>
<keyword evidence="3 4" id="KW-0408">Iron</keyword>
<evidence type="ECO:0000259" key="6">
    <source>
        <dbReference type="PROSITE" id="PS51007"/>
    </source>
</evidence>
<dbReference type="Pfam" id="PF12894">
    <property type="entry name" value="ANAPC4_WD40"/>
    <property type="match status" value="1"/>
</dbReference>
<comment type="caution">
    <text evidence="7">The sequence shown here is derived from an EMBL/GenBank/DDBJ whole genome shotgun (WGS) entry which is preliminary data.</text>
</comment>
<gene>
    <name evidence="7" type="ORF">CfE428DRAFT_3677</name>
</gene>
<dbReference type="eggNOG" id="COG2319">
    <property type="taxonomic scope" value="Bacteria"/>
</dbReference>
<evidence type="ECO:0000313" key="8">
    <source>
        <dbReference type="Proteomes" id="UP000005824"/>
    </source>
</evidence>
<accession>B4D439</accession>